<sequence>MKEWNEKKLLINDKGLMLLYLYTPMCGTCQLAKKMLTVVDELISTTIYQVNLNYFPEDAKALGIESVPCMLVYQDGILKEKVYAFQSVAHLYELVKAYH</sequence>
<gene>
    <name evidence="2" type="ORF">A9C19_02820</name>
</gene>
<dbReference type="STRING" id="1547283.A9C19_02820"/>
<dbReference type="RefSeq" id="WP_072578565.1">
    <property type="nucleotide sequence ID" value="NZ_CP016020.1"/>
</dbReference>
<evidence type="ECO:0000313" key="2">
    <source>
        <dbReference type="EMBL" id="APH03775.1"/>
    </source>
</evidence>
<keyword evidence="3" id="KW-1185">Reference proteome</keyword>
<dbReference type="OrthoDB" id="5784238at2"/>
<dbReference type="Gene3D" id="3.40.30.10">
    <property type="entry name" value="Glutaredoxin"/>
    <property type="match status" value="1"/>
</dbReference>
<dbReference type="CDD" id="cd02947">
    <property type="entry name" value="TRX_family"/>
    <property type="match status" value="1"/>
</dbReference>
<proteinExistence type="predicted"/>
<accession>A0A1L3MN53</accession>
<dbReference type="InterPro" id="IPR036249">
    <property type="entry name" value="Thioredoxin-like_sf"/>
</dbReference>
<dbReference type="Proteomes" id="UP000181936">
    <property type="component" value="Chromosome"/>
</dbReference>
<reference evidence="2 3" key="1">
    <citation type="journal article" date="2016" name="Sci. Rep.">
        <title>Complete genome sequence and transcriptomic analysis of a novel marine strain Bacillus weihaiensis reveals the mechanism of brown algae degradation.</title>
        <authorList>
            <person name="Zhu Y."/>
            <person name="Chen P."/>
            <person name="Bao Y."/>
            <person name="Men Y."/>
            <person name="Zeng Y."/>
            <person name="Yang J."/>
            <person name="Sun J."/>
            <person name="Sun Y."/>
        </authorList>
    </citation>
    <scope>NUCLEOTIDE SEQUENCE [LARGE SCALE GENOMIC DNA]</scope>
    <source>
        <strain evidence="2 3">Alg07</strain>
    </source>
</reference>
<dbReference type="Pfam" id="PF00085">
    <property type="entry name" value="Thioredoxin"/>
    <property type="match status" value="1"/>
</dbReference>
<dbReference type="SUPFAM" id="SSF52833">
    <property type="entry name" value="Thioredoxin-like"/>
    <property type="match status" value="1"/>
</dbReference>
<organism evidence="2 3">
    <name type="scientific">Bacillus weihaiensis</name>
    <dbReference type="NCBI Taxonomy" id="1547283"/>
    <lineage>
        <taxon>Bacteria</taxon>
        <taxon>Bacillati</taxon>
        <taxon>Bacillota</taxon>
        <taxon>Bacilli</taxon>
        <taxon>Bacillales</taxon>
        <taxon>Bacillaceae</taxon>
        <taxon>Bacillus</taxon>
    </lineage>
</organism>
<name>A0A1L3MN53_9BACI</name>
<evidence type="ECO:0000259" key="1">
    <source>
        <dbReference type="Pfam" id="PF00085"/>
    </source>
</evidence>
<dbReference type="EMBL" id="CP016020">
    <property type="protein sequence ID" value="APH03775.1"/>
    <property type="molecule type" value="Genomic_DNA"/>
</dbReference>
<dbReference type="InterPro" id="IPR013766">
    <property type="entry name" value="Thioredoxin_domain"/>
</dbReference>
<evidence type="ECO:0000313" key="3">
    <source>
        <dbReference type="Proteomes" id="UP000181936"/>
    </source>
</evidence>
<dbReference type="KEGG" id="bwh:A9C19_02820"/>
<dbReference type="AlphaFoldDB" id="A0A1L3MN53"/>
<feature type="domain" description="Thioredoxin" evidence="1">
    <location>
        <begin position="9"/>
        <end position="95"/>
    </location>
</feature>
<protein>
    <recommendedName>
        <fullName evidence="1">Thioredoxin domain-containing protein</fullName>
    </recommendedName>
</protein>